<evidence type="ECO:0000313" key="3">
    <source>
        <dbReference type="Proteomes" id="UP000053201"/>
    </source>
</evidence>
<dbReference type="Proteomes" id="UP000053201">
    <property type="component" value="Unassembled WGS sequence"/>
</dbReference>
<feature type="compositionally biased region" description="Basic and acidic residues" evidence="1">
    <location>
        <begin position="80"/>
        <end position="93"/>
    </location>
</feature>
<protein>
    <submittedName>
        <fullName evidence="2">Uncharacterized protein</fullName>
    </submittedName>
</protein>
<dbReference type="AlphaFoldDB" id="A0A0L0H522"/>
<dbReference type="STRING" id="645134.A0A0L0H522"/>
<feature type="region of interest" description="Disordered" evidence="1">
    <location>
        <begin position="1"/>
        <end position="103"/>
    </location>
</feature>
<evidence type="ECO:0000256" key="1">
    <source>
        <dbReference type="SAM" id="MobiDB-lite"/>
    </source>
</evidence>
<dbReference type="VEuPathDB" id="FungiDB:SPPG_08228"/>
<feature type="region of interest" description="Disordered" evidence="1">
    <location>
        <begin position="533"/>
        <end position="653"/>
    </location>
</feature>
<organism evidence="2 3">
    <name type="scientific">Spizellomyces punctatus (strain DAOM BR117)</name>
    <dbReference type="NCBI Taxonomy" id="645134"/>
    <lineage>
        <taxon>Eukaryota</taxon>
        <taxon>Fungi</taxon>
        <taxon>Fungi incertae sedis</taxon>
        <taxon>Chytridiomycota</taxon>
        <taxon>Chytridiomycota incertae sedis</taxon>
        <taxon>Chytridiomycetes</taxon>
        <taxon>Spizellomycetales</taxon>
        <taxon>Spizellomycetaceae</taxon>
        <taxon>Spizellomyces</taxon>
    </lineage>
</organism>
<dbReference type="GeneID" id="27691402"/>
<accession>A0A0L0H522</accession>
<dbReference type="InParanoid" id="A0A0L0H522"/>
<feature type="region of interest" description="Disordered" evidence="1">
    <location>
        <begin position="414"/>
        <end position="477"/>
    </location>
</feature>
<feature type="compositionally biased region" description="Low complexity" evidence="1">
    <location>
        <begin position="571"/>
        <end position="580"/>
    </location>
</feature>
<keyword evidence="3" id="KW-1185">Reference proteome</keyword>
<feature type="compositionally biased region" description="Low complexity" evidence="1">
    <location>
        <begin position="539"/>
        <end position="555"/>
    </location>
</feature>
<name>A0A0L0H522_SPIPD</name>
<feature type="compositionally biased region" description="Low complexity" evidence="1">
    <location>
        <begin position="464"/>
        <end position="477"/>
    </location>
</feature>
<feature type="region of interest" description="Disordered" evidence="1">
    <location>
        <begin position="210"/>
        <end position="274"/>
    </location>
</feature>
<dbReference type="OrthoDB" id="5382203at2759"/>
<feature type="compositionally biased region" description="Polar residues" evidence="1">
    <location>
        <begin position="15"/>
        <end position="25"/>
    </location>
</feature>
<feature type="compositionally biased region" description="Low complexity" evidence="1">
    <location>
        <begin position="246"/>
        <end position="262"/>
    </location>
</feature>
<dbReference type="RefSeq" id="XP_016604362.1">
    <property type="nucleotide sequence ID" value="XM_016756387.1"/>
</dbReference>
<proteinExistence type="predicted"/>
<dbReference type="EMBL" id="KQ257469">
    <property type="protein sequence ID" value="KNC96322.1"/>
    <property type="molecule type" value="Genomic_DNA"/>
</dbReference>
<sequence length="920" mass="98889">MRTAGGVDMAMDASHAQQTQQASFNDSEDENVDYLVNKDLPPDPLEHRRQKSDSTPTPKDSLDRGTLNVWRRKAGSSKQSLDRFRGAQYDSKESLASPPPQRTVRDPLIAFDFEKLLLSNETKKMTSTPDQMKNIEVRKGQQPKLEAKSAVAESDAALLKFFRKEVEEALEKSTDGATAAPSTSSSVKESHWVEFLKYTGPDDAFTTIRQKQAKSRPGLPQQQQQQAKLSSQPGQTAKATQSHLDPTSIRFPPSPPRSTRSSNDTYPRGSFSDLRMRDVGLNTITEGALGTSPIRARALSIPSVPSSPNASNHFVKSRSTSQISKESFGIDFDSFITDPRAPLSEMNLDLDKDALVEKEESTPLRMRREETLSTLATPRLPAPALDLTDSEDDELEMLYAPKKKVETGQSLAEFLRDNEPPPQPLRTATLPLPEKKDKKKRKTSALRLFSLGGKNKSASNPQITATASSPTTSPASTTILGRRISNSVAALPSATGSTSLTVPSPNAANITSAPVTPKTPKYTMIQIPYEATGSHPTLASQPPLATSSQSSLTATGRGSVATTGGRPRMPTSSSVVTSTSTDDEGIPPFRRATSHPGVWEGSAGSIPQDTFRQDVDEDVPPVPKVPAKYAADTPRSPSSLSMNRARSVQKKQTVMVDRAVETDKEESCQVGTMTEIEDLEEAVGLREDATLEDVLKGLVLLDPAFEELIDMGWIPEVTAAAAVLAKQAAETPESIPTENESSLVENDAAEPVILTSPPTPPSPPPSPSPYTTKTCPQTRDQSIQTIHDVLVAETIYISSSPPSSPSSDAPSLDPPSTGAFCPAYVCPTCETRDKTSIHAMCASILDDIVDGITGPCGVGIQVVDPRIEELERRLEVLARIAFRVVKGLSGRVGCVPKEDLGSLGALPSPPGSDDVVGVVM</sequence>
<feature type="compositionally biased region" description="Low complexity" evidence="1">
    <location>
        <begin position="218"/>
        <end position="235"/>
    </location>
</feature>
<reference evidence="2 3" key="1">
    <citation type="submission" date="2009-08" db="EMBL/GenBank/DDBJ databases">
        <title>The Genome Sequence of Spizellomyces punctatus strain DAOM BR117.</title>
        <authorList>
            <consortium name="The Broad Institute Genome Sequencing Platform"/>
            <person name="Russ C."/>
            <person name="Cuomo C."/>
            <person name="Shea T."/>
            <person name="Young S.K."/>
            <person name="Zeng Q."/>
            <person name="Koehrsen M."/>
            <person name="Haas B."/>
            <person name="Borodovsky M."/>
            <person name="Guigo R."/>
            <person name="Alvarado L."/>
            <person name="Berlin A."/>
            <person name="Bochicchio J."/>
            <person name="Borenstein D."/>
            <person name="Chapman S."/>
            <person name="Chen Z."/>
            <person name="Engels R."/>
            <person name="Freedman E."/>
            <person name="Gellesch M."/>
            <person name="Goldberg J."/>
            <person name="Griggs A."/>
            <person name="Gujja S."/>
            <person name="Heiman D."/>
            <person name="Hepburn T."/>
            <person name="Howarth C."/>
            <person name="Jen D."/>
            <person name="Larson L."/>
            <person name="Lewis B."/>
            <person name="Mehta T."/>
            <person name="Park D."/>
            <person name="Pearson M."/>
            <person name="Roberts A."/>
            <person name="Saif S."/>
            <person name="Shenoy N."/>
            <person name="Sisk P."/>
            <person name="Stolte C."/>
            <person name="Sykes S."/>
            <person name="Thomson T."/>
            <person name="Walk T."/>
            <person name="White J."/>
            <person name="Yandava C."/>
            <person name="Burger G."/>
            <person name="Gray M.W."/>
            <person name="Holland P.W.H."/>
            <person name="King N."/>
            <person name="Lang F.B.F."/>
            <person name="Roger A.J."/>
            <person name="Ruiz-Trillo I."/>
            <person name="Lander E."/>
            <person name="Nusbaum C."/>
        </authorList>
    </citation>
    <scope>NUCLEOTIDE SEQUENCE [LARGE SCALE GENOMIC DNA]</scope>
    <source>
        <strain evidence="2 3">DAOM BR117</strain>
    </source>
</reference>
<feature type="compositionally biased region" description="Pro residues" evidence="1">
    <location>
        <begin position="757"/>
        <end position="768"/>
    </location>
</feature>
<evidence type="ECO:0000313" key="2">
    <source>
        <dbReference type="EMBL" id="KNC96322.1"/>
    </source>
</evidence>
<dbReference type="OMA" id="INDHAEP"/>
<feature type="compositionally biased region" description="Polar residues" evidence="1">
    <location>
        <begin position="635"/>
        <end position="652"/>
    </location>
</feature>
<feature type="region of interest" description="Disordered" evidence="1">
    <location>
        <begin position="752"/>
        <end position="777"/>
    </location>
</feature>
<gene>
    <name evidence="2" type="ORF">SPPG_08228</name>
</gene>